<feature type="compositionally biased region" description="Polar residues" evidence="1">
    <location>
        <begin position="48"/>
        <end position="60"/>
    </location>
</feature>
<comment type="caution">
    <text evidence="2">The sequence shown here is derived from an EMBL/GenBank/DDBJ whole genome shotgun (WGS) entry which is preliminary data.</text>
</comment>
<dbReference type="EMBL" id="CAJOBH010084695">
    <property type="protein sequence ID" value="CAF4534072.1"/>
    <property type="molecule type" value="Genomic_DNA"/>
</dbReference>
<name>A0A8S2Y038_9BILA</name>
<gene>
    <name evidence="2" type="ORF">BYL167_LOCUS37425</name>
    <name evidence="3" type="ORF">GIL414_LOCUS56564</name>
</gene>
<evidence type="ECO:0000313" key="3">
    <source>
        <dbReference type="EMBL" id="CAF4989948.1"/>
    </source>
</evidence>
<evidence type="ECO:0000313" key="4">
    <source>
        <dbReference type="Proteomes" id="UP000681967"/>
    </source>
</evidence>
<feature type="non-terminal residue" evidence="2">
    <location>
        <position position="1"/>
    </location>
</feature>
<feature type="region of interest" description="Disordered" evidence="1">
    <location>
        <begin position="1"/>
        <end position="60"/>
    </location>
</feature>
<feature type="compositionally biased region" description="Low complexity" evidence="1">
    <location>
        <begin position="30"/>
        <end position="46"/>
    </location>
</feature>
<feature type="non-terminal residue" evidence="2">
    <location>
        <position position="60"/>
    </location>
</feature>
<sequence>NNSDEPGSPESPVPYLSRNKPSFITPIPVSKTMPLTSTTSLSSVPTIGLTSTPSISTSEI</sequence>
<evidence type="ECO:0000256" key="1">
    <source>
        <dbReference type="SAM" id="MobiDB-lite"/>
    </source>
</evidence>
<proteinExistence type="predicted"/>
<protein>
    <submittedName>
        <fullName evidence="2">Uncharacterized protein</fullName>
    </submittedName>
</protein>
<dbReference type="EMBL" id="CAJOBJ010203462">
    <property type="protein sequence ID" value="CAF4989948.1"/>
    <property type="molecule type" value="Genomic_DNA"/>
</dbReference>
<dbReference type="Proteomes" id="UP000681967">
    <property type="component" value="Unassembled WGS sequence"/>
</dbReference>
<reference evidence="2" key="1">
    <citation type="submission" date="2021-02" db="EMBL/GenBank/DDBJ databases">
        <authorList>
            <person name="Nowell W R."/>
        </authorList>
    </citation>
    <scope>NUCLEOTIDE SEQUENCE</scope>
</reference>
<accession>A0A8S2Y038</accession>
<organism evidence="2 4">
    <name type="scientific">Rotaria magnacalcarata</name>
    <dbReference type="NCBI Taxonomy" id="392030"/>
    <lineage>
        <taxon>Eukaryota</taxon>
        <taxon>Metazoa</taxon>
        <taxon>Spiralia</taxon>
        <taxon>Gnathifera</taxon>
        <taxon>Rotifera</taxon>
        <taxon>Eurotatoria</taxon>
        <taxon>Bdelloidea</taxon>
        <taxon>Philodinida</taxon>
        <taxon>Philodinidae</taxon>
        <taxon>Rotaria</taxon>
    </lineage>
</organism>
<evidence type="ECO:0000313" key="2">
    <source>
        <dbReference type="EMBL" id="CAF4534072.1"/>
    </source>
</evidence>
<dbReference type="AlphaFoldDB" id="A0A8S2Y038"/>
<dbReference type="Proteomes" id="UP000681720">
    <property type="component" value="Unassembled WGS sequence"/>
</dbReference>